<comment type="similarity">
    <text evidence="1">Belongs to the sigma-70 factor family. ECF subfamily.</text>
</comment>
<evidence type="ECO:0000256" key="3">
    <source>
        <dbReference type="ARBA" id="ARBA00023082"/>
    </source>
</evidence>
<dbReference type="GO" id="GO:0016987">
    <property type="term" value="F:sigma factor activity"/>
    <property type="evidence" value="ECO:0007669"/>
    <property type="project" value="UniProtKB-KW"/>
</dbReference>
<dbReference type="InterPro" id="IPR039425">
    <property type="entry name" value="RNA_pol_sigma-70-like"/>
</dbReference>
<dbReference type="Gene3D" id="1.10.1740.10">
    <property type="match status" value="1"/>
</dbReference>
<dbReference type="InterPro" id="IPR014284">
    <property type="entry name" value="RNA_pol_sigma-70_dom"/>
</dbReference>
<dbReference type="NCBIfam" id="TIGR02937">
    <property type="entry name" value="sigma70-ECF"/>
    <property type="match status" value="1"/>
</dbReference>
<dbReference type="NCBIfam" id="NF007223">
    <property type="entry name" value="PRK09641.1"/>
    <property type="match status" value="1"/>
</dbReference>
<feature type="domain" description="RNA polymerase sigma-70 region 2" evidence="6">
    <location>
        <begin position="23"/>
        <end position="89"/>
    </location>
</feature>
<comment type="caution">
    <text evidence="8">The sequence shown here is derived from an EMBL/GenBank/DDBJ whole genome shotgun (WGS) entry which is preliminary data.</text>
</comment>
<dbReference type="Proteomes" id="UP000243524">
    <property type="component" value="Unassembled WGS sequence"/>
</dbReference>
<dbReference type="GO" id="GO:0003677">
    <property type="term" value="F:DNA binding"/>
    <property type="evidence" value="ECO:0007669"/>
    <property type="project" value="InterPro"/>
</dbReference>
<gene>
    <name evidence="8" type="ORF">CEY16_06335</name>
</gene>
<dbReference type="Pfam" id="PF04542">
    <property type="entry name" value="Sigma70_r2"/>
    <property type="match status" value="1"/>
</dbReference>
<dbReference type="Gene3D" id="1.10.10.10">
    <property type="entry name" value="Winged helix-like DNA-binding domain superfamily/Winged helix DNA-binding domain"/>
    <property type="match status" value="1"/>
</dbReference>
<evidence type="ECO:0000259" key="7">
    <source>
        <dbReference type="Pfam" id="PF08281"/>
    </source>
</evidence>
<keyword evidence="2" id="KW-0805">Transcription regulation</keyword>
<evidence type="ECO:0000313" key="9">
    <source>
        <dbReference type="Proteomes" id="UP000243524"/>
    </source>
</evidence>
<keyword evidence="4" id="KW-0804">Transcription</keyword>
<dbReference type="SUPFAM" id="SSF88946">
    <property type="entry name" value="Sigma2 domain of RNA polymerase sigma factors"/>
    <property type="match status" value="1"/>
</dbReference>
<reference evidence="8 9" key="1">
    <citation type="submission" date="2017-06" db="EMBL/GenBank/DDBJ databases">
        <title>the draft geome sequence of Illustriluteabacillus marina B3227.</title>
        <authorList>
            <person name="He R.-H."/>
            <person name="Du Z.-J."/>
        </authorList>
    </citation>
    <scope>NUCLEOTIDE SEQUENCE [LARGE SCALE GENOMIC DNA]</scope>
    <source>
        <strain evidence="8 9">B3227</strain>
    </source>
</reference>
<dbReference type="GO" id="GO:0006352">
    <property type="term" value="P:DNA-templated transcription initiation"/>
    <property type="evidence" value="ECO:0007669"/>
    <property type="project" value="InterPro"/>
</dbReference>
<organism evidence="8 9">
    <name type="scientific">Halalkalibacillus sediminis</name>
    <dbReference type="NCBI Taxonomy" id="2018042"/>
    <lineage>
        <taxon>Bacteria</taxon>
        <taxon>Bacillati</taxon>
        <taxon>Bacillota</taxon>
        <taxon>Bacilli</taxon>
        <taxon>Bacillales</taxon>
        <taxon>Bacillaceae</taxon>
        <taxon>Halalkalibacillus</taxon>
    </lineage>
</organism>
<dbReference type="InterPro" id="IPR014294">
    <property type="entry name" value="RNA_pol_sigma-W_bacilli"/>
</dbReference>
<dbReference type="CDD" id="cd06171">
    <property type="entry name" value="Sigma70_r4"/>
    <property type="match status" value="1"/>
</dbReference>
<evidence type="ECO:0000256" key="4">
    <source>
        <dbReference type="ARBA" id="ARBA00023163"/>
    </source>
</evidence>
<evidence type="ECO:0000256" key="1">
    <source>
        <dbReference type="ARBA" id="ARBA00010641"/>
    </source>
</evidence>
<evidence type="ECO:0000313" key="8">
    <source>
        <dbReference type="EMBL" id="PKR77554.1"/>
    </source>
</evidence>
<dbReference type="InterPro" id="IPR007627">
    <property type="entry name" value="RNA_pol_sigma70_r2"/>
</dbReference>
<sequence>MDFWLSQQIKQIKKGNNEAFGELIDLYQQKIYQHCYRMLGNHHDAQEIAQETFFKAYKNIHTFKKQKKFSPWLYRIATNLAIDYMRKKKPISILDNEIKGSEQLTMLDQIESNEPSPDQAFEKKATNEELQYHLLQLPEKYRAVIVLRYIQELSLQEIADILDLPLGTVKTQIHRGRDVLKKILHESVRS</sequence>
<dbReference type="PANTHER" id="PTHR43133:SF60">
    <property type="entry name" value="RNA POLYMERASE SIGMA FACTOR SIGV"/>
    <property type="match status" value="1"/>
</dbReference>
<keyword evidence="9" id="KW-1185">Reference proteome</keyword>
<dbReference type="AlphaFoldDB" id="A0A2I0QTC7"/>
<dbReference type="SUPFAM" id="SSF88659">
    <property type="entry name" value="Sigma3 and sigma4 domains of RNA polymerase sigma factors"/>
    <property type="match status" value="1"/>
</dbReference>
<dbReference type="InterPro" id="IPR036388">
    <property type="entry name" value="WH-like_DNA-bd_sf"/>
</dbReference>
<dbReference type="OrthoDB" id="9785675at2"/>
<protein>
    <recommendedName>
        <fullName evidence="5">RNA polymerase sigma factor SigW</fullName>
    </recommendedName>
</protein>
<dbReference type="Pfam" id="PF08281">
    <property type="entry name" value="Sigma70_r4_2"/>
    <property type="match status" value="1"/>
</dbReference>
<dbReference type="PANTHER" id="PTHR43133">
    <property type="entry name" value="RNA POLYMERASE ECF-TYPE SIGMA FACTO"/>
    <property type="match status" value="1"/>
</dbReference>
<keyword evidence="3" id="KW-0731">Sigma factor</keyword>
<accession>A0A2I0QTC7</accession>
<evidence type="ECO:0000259" key="6">
    <source>
        <dbReference type="Pfam" id="PF04542"/>
    </source>
</evidence>
<dbReference type="EMBL" id="PJNH01000002">
    <property type="protein sequence ID" value="PKR77554.1"/>
    <property type="molecule type" value="Genomic_DNA"/>
</dbReference>
<evidence type="ECO:0000256" key="2">
    <source>
        <dbReference type="ARBA" id="ARBA00023015"/>
    </source>
</evidence>
<feature type="domain" description="RNA polymerase sigma factor 70 region 4 type 2" evidence="7">
    <location>
        <begin position="130"/>
        <end position="177"/>
    </location>
</feature>
<dbReference type="NCBIfam" id="TIGR02948">
    <property type="entry name" value="SigW_bacill"/>
    <property type="match status" value="1"/>
</dbReference>
<name>A0A2I0QTC7_9BACI</name>
<dbReference type="InterPro" id="IPR013324">
    <property type="entry name" value="RNA_pol_sigma_r3/r4-like"/>
</dbReference>
<dbReference type="RefSeq" id="WP_101331162.1">
    <property type="nucleotide sequence ID" value="NZ_PJNH01000002.1"/>
</dbReference>
<dbReference type="InterPro" id="IPR013325">
    <property type="entry name" value="RNA_pol_sigma_r2"/>
</dbReference>
<proteinExistence type="inferred from homology"/>
<evidence type="ECO:0000256" key="5">
    <source>
        <dbReference type="NCBIfam" id="TIGR02948"/>
    </source>
</evidence>
<dbReference type="InterPro" id="IPR013249">
    <property type="entry name" value="RNA_pol_sigma70_r4_t2"/>
</dbReference>